<proteinExistence type="predicted"/>
<dbReference type="PANTHER" id="PTHR38595:SF1">
    <property type="entry name" value="TYPE VI SECRETION SYSTEM COMPONENT TSSE1"/>
    <property type="match status" value="1"/>
</dbReference>
<dbReference type="SUPFAM" id="SSF160719">
    <property type="entry name" value="gpW/gp25-like"/>
    <property type="match status" value="1"/>
</dbReference>
<name>A0A254N760_9BURK</name>
<dbReference type="InterPro" id="IPR017737">
    <property type="entry name" value="TssE1-like"/>
</dbReference>
<feature type="domain" description="IraD/Gp25-like" evidence="1">
    <location>
        <begin position="39"/>
        <end position="153"/>
    </location>
</feature>
<keyword evidence="3" id="KW-1185">Reference proteome</keyword>
<dbReference type="InterPro" id="IPR007048">
    <property type="entry name" value="IraD/Gp25-like"/>
</dbReference>
<dbReference type="AlphaFoldDB" id="A0A254N760"/>
<dbReference type="RefSeq" id="WP_088484532.1">
    <property type="nucleotide sequence ID" value="NZ_NISI01000007.1"/>
</dbReference>
<dbReference type="OrthoDB" id="119583at2"/>
<dbReference type="NCBIfam" id="TIGR03357">
    <property type="entry name" value="VI_zyme"/>
    <property type="match status" value="1"/>
</dbReference>
<dbReference type="Pfam" id="PF04965">
    <property type="entry name" value="GPW_gp25"/>
    <property type="match status" value="1"/>
</dbReference>
<evidence type="ECO:0000313" key="3">
    <source>
        <dbReference type="Proteomes" id="UP000197446"/>
    </source>
</evidence>
<dbReference type="EMBL" id="NISI01000007">
    <property type="protein sequence ID" value="OWR02642.1"/>
    <property type="molecule type" value="Genomic_DNA"/>
</dbReference>
<protein>
    <submittedName>
        <fullName evidence="2">Type VI secretion system lysozyme</fullName>
    </submittedName>
</protein>
<dbReference type="InterPro" id="IPR053176">
    <property type="entry name" value="T6SS_TssE1-like"/>
</dbReference>
<sequence length="178" mass="19863">MAAYGAQDRLQPSLLDRLTDHEPASRVEPLEARVLSRRQLREAVLRDLSWLFNAVCEEPDIGNRSDPERTALWKSVPHAADSVLNFGILPLTGQTMSIHNFPLIEAQLRQAIVRFEPRLDAASVEVRITNDLSTGLRPTSLRITIKGQLWNQPVPLELLLSADVDVDTGQAAVRDLRA</sequence>
<evidence type="ECO:0000313" key="2">
    <source>
        <dbReference type="EMBL" id="OWR02642.1"/>
    </source>
</evidence>
<dbReference type="Proteomes" id="UP000197446">
    <property type="component" value="Unassembled WGS sequence"/>
</dbReference>
<dbReference type="PANTHER" id="PTHR38595">
    <property type="entry name" value="CYTOPLASMIC PROTEIN-RELATED"/>
    <property type="match status" value="1"/>
</dbReference>
<reference evidence="2 3" key="1">
    <citation type="journal article" date="2007" name="Int. J. Syst. Evol. Microbiol.">
        <title>Description of Pelomonas aquatica sp. nov. and Pelomonas puraquae sp. nov., isolated from industrial and haemodialysis water.</title>
        <authorList>
            <person name="Gomila M."/>
            <person name="Bowien B."/>
            <person name="Falsen E."/>
            <person name="Moore E.R."/>
            <person name="Lalucat J."/>
        </authorList>
    </citation>
    <scope>NUCLEOTIDE SEQUENCE [LARGE SCALE GENOMIC DNA]</scope>
    <source>
        <strain evidence="2 3">CCUG 52769</strain>
    </source>
</reference>
<gene>
    <name evidence="2" type="ORF">CDO81_17580</name>
</gene>
<evidence type="ECO:0000259" key="1">
    <source>
        <dbReference type="Pfam" id="PF04965"/>
    </source>
</evidence>
<accession>A0A254N760</accession>
<comment type="caution">
    <text evidence="2">The sequence shown here is derived from an EMBL/GenBank/DDBJ whole genome shotgun (WGS) entry which is preliminary data.</text>
</comment>
<organism evidence="2 3">
    <name type="scientific">Roseateles puraquae</name>
    <dbReference type="NCBI Taxonomy" id="431059"/>
    <lineage>
        <taxon>Bacteria</taxon>
        <taxon>Pseudomonadati</taxon>
        <taxon>Pseudomonadota</taxon>
        <taxon>Betaproteobacteria</taxon>
        <taxon>Burkholderiales</taxon>
        <taxon>Sphaerotilaceae</taxon>
        <taxon>Roseateles</taxon>
    </lineage>
</organism>